<sequence>MSSDIRRRVGGVCIAVAVASALVAHGPAASADVPDPFEDLFGDSGFNAWTPTADAALLNSDAPLAASLDTSVENFLGGLLGNASFPDGDTPFSYLLSVIDPSAFTGDFGFGIDGGVPDNGLADLAVGLDYTLFATGIAGNEVGLWDLLTSIESIPAEIGGLAFLFDLLLSGLFL</sequence>
<dbReference type="EMBL" id="CP092488">
    <property type="protein sequence ID" value="UMB68563.1"/>
    <property type="molecule type" value="Genomic_DNA"/>
</dbReference>
<dbReference type="RefSeq" id="WP_240259480.1">
    <property type="nucleotide sequence ID" value="NZ_CP092488.2"/>
</dbReference>
<gene>
    <name evidence="2" type="ORF">MKK62_19425</name>
</gene>
<name>A0ABY3VGT8_9MYCO</name>
<feature type="chain" id="PRO_5045385568" description="PE-PGRS family protein" evidence="1">
    <location>
        <begin position="32"/>
        <end position="174"/>
    </location>
</feature>
<keyword evidence="1" id="KW-0732">Signal</keyword>
<evidence type="ECO:0000313" key="2">
    <source>
        <dbReference type="EMBL" id="UMB68563.1"/>
    </source>
</evidence>
<feature type="signal peptide" evidence="1">
    <location>
        <begin position="1"/>
        <end position="31"/>
    </location>
</feature>
<proteinExistence type="predicted"/>
<reference evidence="2" key="1">
    <citation type="submission" date="2022-08" db="EMBL/GenBank/DDBJ databases">
        <title>Whole genome sequencing of non-tuberculosis mycobacteria type-strains.</title>
        <authorList>
            <person name="Igarashi Y."/>
            <person name="Osugi A."/>
            <person name="Mitarai S."/>
        </authorList>
    </citation>
    <scope>NUCLEOTIDE SEQUENCE</scope>
    <source>
        <strain evidence="2">DSM 45127</strain>
    </source>
</reference>
<evidence type="ECO:0000313" key="3">
    <source>
        <dbReference type="Proteomes" id="UP001055336"/>
    </source>
</evidence>
<evidence type="ECO:0008006" key="4">
    <source>
        <dbReference type="Google" id="ProtNLM"/>
    </source>
</evidence>
<evidence type="ECO:0000256" key="1">
    <source>
        <dbReference type="SAM" id="SignalP"/>
    </source>
</evidence>
<dbReference type="Proteomes" id="UP001055336">
    <property type="component" value="Chromosome"/>
</dbReference>
<keyword evidence="3" id="KW-1185">Reference proteome</keyword>
<accession>A0ABY3VGT8</accession>
<protein>
    <recommendedName>
        <fullName evidence="4">PE-PGRS family protein</fullName>
    </recommendedName>
</protein>
<organism evidence="2 3">
    <name type="scientific">Mycobacterium paraterrae</name>
    <dbReference type="NCBI Taxonomy" id="577492"/>
    <lineage>
        <taxon>Bacteria</taxon>
        <taxon>Bacillati</taxon>
        <taxon>Actinomycetota</taxon>
        <taxon>Actinomycetes</taxon>
        <taxon>Mycobacteriales</taxon>
        <taxon>Mycobacteriaceae</taxon>
        <taxon>Mycobacterium</taxon>
    </lineage>
</organism>